<evidence type="ECO:0000313" key="3">
    <source>
        <dbReference type="Proteomes" id="UP000780875"/>
    </source>
</evidence>
<comment type="caution">
    <text evidence="2">The sequence shown here is derived from an EMBL/GenBank/DDBJ whole genome shotgun (WGS) entry which is preliminary data.</text>
</comment>
<evidence type="ECO:0000259" key="1">
    <source>
        <dbReference type="Pfam" id="PF20469"/>
    </source>
</evidence>
<gene>
    <name evidence="2" type="ORF">K8U61_15915</name>
</gene>
<sequence>MVALRVVVLVEGHSDRVAVQTLARRLGRDLAAEGAEIVPMDGVTNIRAFAARYGPPGLDLPMRGLYDAPQEGYVRRGLAAAGLDVALEPDGLTALGFFGCSADLEDELMRALGTDAVEEVIEAAGEGRSRRLLAGMPAQRDWTREEVLRRFVGSQSGRKARYAELLVDALPVADVPLPLLSVLARV</sequence>
<feature type="domain" description="OLD protein-like TOPRIM" evidence="1">
    <location>
        <begin position="5"/>
        <end position="51"/>
    </location>
</feature>
<keyword evidence="3" id="KW-1185">Reference proteome</keyword>
<dbReference type="Proteomes" id="UP000780875">
    <property type="component" value="Unassembled WGS sequence"/>
</dbReference>
<evidence type="ECO:0000313" key="2">
    <source>
        <dbReference type="EMBL" id="MBZ5739662.1"/>
    </source>
</evidence>
<protein>
    <recommendedName>
        <fullName evidence="1">OLD protein-like TOPRIM domain-containing protein</fullName>
    </recommendedName>
</protein>
<dbReference type="Pfam" id="PF20469">
    <property type="entry name" value="OLD-like_TOPRIM"/>
    <property type="match status" value="1"/>
</dbReference>
<dbReference type="RefSeq" id="WP_224124023.1">
    <property type="nucleotide sequence ID" value="NZ_JAIQZJ010000009.1"/>
</dbReference>
<reference evidence="2 3" key="1">
    <citation type="submission" date="2021-09" db="EMBL/GenBank/DDBJ databases">
        <title>Whole genome sequence of Nocardioides sp. GBK3QG-3.</title>
        <authorList>
            <person name="Tuo L."/>
        </authorList>
    </citation>
    <scope>NUCLEOTIDE SEQUENCE [LARGE SCALE GENOMIC DNA]</scope>
    <source>
        <strain evidence="2 3">GBK3QG-3</strain>
    </source>
</reference>
<dbReference type="EMBL" id="JAIQZJ010000009">
    <property type="protein sequence ID" value="MBZ5739662.1"/>
    <property type="molecule type" value="Genomic_DNA"/>
</dbReference>
<proteinExistence type="predicted"/>
<organism evidence="2 3">
    <name type="scientific">Nocardioides mangrovi</name>
    <dbReference type="NCBI Taxonomy" id="2874580"/>
    <lineage>
        <taxon>Bacteria</taxon>
        <taxon>Bacillati</taxon>
        <taxon>Actinomycetota</taxon>
        <taxon>Actinomycetes</taxon>
        <taxon>Propionibacteriales</taxon>
        <taxon>Nocardioidaceae</taxon>
        <taxon>Nocardioides</taxon>
    </lineage>
</organism>
<accession>A0ABS7UGA3</accession>
<dbReference type="InterPro" id="IPR034139">
    <property type="entry name" value="TOPRIM_OLD"/>
</dbReference>
<name>A0ABS7UGA3_9ACTN</name>